<dbReference type="InterPro" id="IPR029099">
    <property type="entry name" value="Pribosyltran_N"/>
</dbReference>
<proteinExistence type="inferred from homology"/>
<comment type="pathway">
    <text evidence="1">Metabolic intermediate biosynthesis; 5-phospho-alpha-D-ribose 1-diphosphate biosynthesis; 5-phospho-alpha-D-ribose 1-diphosphate from D-ribose 5-phosphate (route I): step 1/1.</text>
</comment>
<reference evidence="10" key="3">
    <citation type="submission" date="2025-09" db="UniProtKB">
        <authorList>
            <consortium name="Ensembl"/>
        </authorList>
    </citation>
    <scope>IDENTIFICATION</scope>
</reference>
<dbReference type="EC" id="2.7.6.1" evidence="3"/>
<dbReference type="InterPro" id="IPR029057">
    <property type="entry name" value="PRTase-like"/>
</dbReference>
<dbReference type="FunFam" id="3.40.50.2020:FF:000014">
    <property type="entry name" value="Ribose-phosphate pyrophosphokinase 1"/>
    <property type="match status" value="1"/>
</dbReference>
<dbReference type="GO" id="GO:0005524">
    <property type="term" value="F:ATP binding"/>
    <property type="evidence" value="ECO:0007669"/>
    <property type="project" value="UniProtKB-KW"/>
</dbReference>
<dbReference type="Pfam" id="PF13793">
    <property type="entry name" value="Pribosyltran_N"/>
    <property type="match status" value="1"/>
</dbReference>
<dbReference type="PANTHER" id="PTHR10210:SF32">
    <property type="entry name" value="RIBOSE-PHOSPHATE PYROPHOSPHOKINASE 2"/>
    <property type="match status" value="1"/>
</dbReference>
<dbReference type="Proteomes" id="UP000694397">
    <property type="component" value="Chromosome 24"/>
</dbReference>
<protein>
    <recommendedName>
        <fullName evidence="3">ribose-phosphate diphosphokinase</fullName>
        <ecNumber evidence="3">2.7.6.1</ecNumber>
    </recommendedName>
</protein>
<dbReference type="GO" id="GO:0000287">
    <property type="term" value="F:magnesium ion binding"/>
    <property type="evidence" value="ECO:0007669"/>
    <property type="project" value="InterPro"/>
</dbReference>
<keyword evidence="6" id="KW-0547">Nucleotide-binding</keyword>
<dbReference type="Gene3D" id="3.40.50.2020">
    <property type="match status" value="2"/>
</dbReference>
<dbReference type="GO" id="GO:0004749">
    <property type="term" value="F:ribose phosphate diphosphokinase activity"/>
    <property type="evidence" value="ECO:0007669"/>
    <property type="project" value="UniProtKB-EC"/>
</dbReference>
<evidence type="ECO:0000313" key="11">
    <source>
        <dbReference type="Proteomes" id="UP000694397"/>
    </source>
</evidence>
<dbReference type="GO" id="GO:0002189">
    <property type="term" value="C:ribose phosphate diphosphokinase complex"/>
    <property type="evidence" value="ECO:0007669"/>
    <property type="project" value="TreeGrafter"/>
</dbReference>
<reference evidence="10" key="2">
    <citation type="submission" date="2025-08" db="UniProtKB">
        <authorList>
            <consortium name="Ensembl"/>
        </authorList>
    </citation>
    <scope>IDENTIFICATION</scope>
</reference>
<dbReference type="AlphaFoldDB" id="A0A8C9SF13"/>
<organism evidence="10 11">
    <name type="scientific">Scleropages formosus</name>
    <name type="common">Asian bonytongue</name>
    <name type="synonym">Osteoglossum formosum</name>
    <dbReference type="NCBI Taxonomy" id="113540"/>
    <lineage>
        <taxon>Eukaryota</taxon>
        <taxon>Metazoa</taxon>
        <taxon>Chordata</taxon>
        <taxon>Craniata</taxon>
        <taxon>Vertebrata</taxon>
        <taxon>Euteleostomi</taxon>
        <taxon>Actinopterygii</taxon>
        <taxon>Neopterygii</taxon>
        <taxon>Teleostei</taxon>
        <taxon>Osteoglossocephala</taxon>
        <taxon>Osteoglossomorpha</taxon>
        <taxon>Osteoglossiformes</taxon>
        <taxon>Osteoglossidae</taxon>
        <taxon>Scleropages</taxon>
    </lineage>
</organism>
<dbReference type="OrthoDB" id="413572at2759"/>
<sequence>RVTVILTFSPCPVSLKRTVSRKNMGSPRQAMRGEHMYIMQSSCRAINNNLISLLFMIRICKSAWALYIPTVILCFPYLVTNMLSACGTDHIITMNLHASQIQGFFDVCVNNLYAEPVVLKWIKENINEWKSCITVCPDADRAQRVTSIPD</sequence>
<dbReference type="GO" id="GO:0016301">
    <property type="term" value="F:kinase activity"/>
    <property type="evidence" value="ECO:0007669"/>
    <property type="project" value="UniProtKB-KW"/>
</dbReference>
<keyword evidence="5" id="KW-0545">Nucleotide biosynthesis</keyword>
<dbReference type="SUPFAM" id="SSF53271">
    <property type="entry name" value="PRTase-like"/>
    <property type="match status" value="1"/>
</dbReference>
<feature type="domain" description="Ribose-phosphate pyrophosphokinase N-terminal" evidence="9">
    <location>
        <begin position="6"/>
        <end position="78"/>
    </location>
</feature>
<dbReference type="InterPro" id="IPR005946">
    <property type="entry name" value="Rib-P_diPkinase"/>
</dbReference>
<evidence type="ECO:0000256" key="4">
    <source>
        <dbReference type="ARBA" id="ARBA00022679"/>
    </source>
</evidence>
<evidence type="ECO:0000256" key="2">
    <source>
        <dbReference type="ARBA" id="ARBA00006478"/>
    </source>
</evidence>
<dbReference type="GO" id="GO:0005737">
    <property type="term" value="C:cytoplasm"/>
    <property type="evidence" value="ECO:0007669"/>
    <property type="project" value="TreeGrafter"/>
</dbReference>
<dbReference type="SMART" id="SM01400">
    <property type="entry name" value="Pribosyltran_N"/>
    <property type="match status" value="1"/>
</dbReference>
<keyword evidence="11" id="KW-1185">Reference proteome</keyword>
<evidence type="ECO:0000259" key="9">
    <source>
        <dbReference type="Pfam" id="PF13793"/>
    </source>
</evidence>
<evidence type="ECO:0000256" key="6">
    <source>
        <dbReference type="ARBA" id="ARBA00022741"/>
    </source>
</evidence>
<evidence type="ECO:0000256" key="1">
    <source>
        <dbReference type="ARBA" id="ARBA00004996"/>
    </source>
</evidence>
<dbReference type="PANTHER" id="PTHR10210">
    <property type="entry name" value="RIBOSE-PHOSPHATE DIPHOSPHOKINASE FAMILY MEMBER"/>
    <property type="match status" value="1"/>
</dbReference>
<keyword evidence="4" id="KW-0808">Transferase</keyword>
<evidence type="ECO:0000256" key="8">
    <source>
        <dbReference type="ARBA" id="ARBA00022840"/>
    </source>
</evidence>
<evidence type="ECO:0000256" key="7">
    <source>
        <dbReference type="ARBA" id="ARBA00022777"/>
    </source>
</evidence>
<dbReference type="GeneTree" id="ENSGT00950000182803"/>
<comment type="similarity">
    <text evidence="2">Belongs to the ribose-phosphate pyrophosphokinase family.</text>
</comment>
<evidence type="ECO:0000313" key="10">
    <source>
        <dbReference type="Ensembl" id="ENSSFOP00015038419.1"/>
    </source>
</evidence>
<dbReference type="GO" id="GO:0006015">
    <property type="term" value="P:5-phosphoribose 1-diphosphate biosynthetic process"/>
    <property type="evidence" value="ECO:0007669"/>
    <property type="project" value="TreeGrafter"/>
</dbReference>
<dbReference type="Ensembl" id="ENSSFOT00015070291.1">
    <property type="protein sequence ID" value="ENSSFOP00015038419.1"/>
    <property type="gene ID" value="ENSSFOG00015027822.1"/>
</dbReference>
<keyword evidence="7" id="KW-0418">Kinase</keyword>
<name>A0A8C9SF13_SCLFO</name>
<evidence type="ECO:0000256" key="5">
    <source>
        <dbReference type="ARBA" id="ARBA00022727"/>
    </source>
</evidence>
<dbReference type="GO" id="GO:0006164">
    <property type="term" value="P:purine nucleotide biosynthetic process"/>
    <property type="evidence" value="ECO:0007669"/>
    <property type="project" value="TreeGrafter"/>
</dbReference>
<keyword evidence="8" id="KW-0067">ATP-binding</keyword>
<accession>A0A8C9SF13</accession>
<evidence type="ECO:0000256" key="3">
    <source>
        <dbReference type="ARBA" id="ARBA00013247"/>
    </source>
</evidence>
<reference evidence="10 11" key="1">
    <citation type="submission" date="2019-04" db="EMBL/GenBank/DDBJ databases">
        <authorList>
            <consortium name="Wellcome Sanger Institute Data Sharing"/>
        </authorList>
    </citation>
    <scope>NUCLEOTIDE SEQUENCE [LARGE SCALE GENOMIC DNA]</scope>
</reference>